<dbReference type="Gene3D" id="1.20.5.170">
    <property type="match status" value="1"/>
</dbReference>
<gene>
    <name evidence="4" type="ORF">FA13DRAFT_1790683</name>
</gene>
<protein>
    <recommendedName>
        <fullName evidence="6">Swi5-domain-containing protein</fullName>
    </recommendedName>
</protein>
<evidence type="ECO:0000313" key="5">
    <source>
        <dbReference type="Proteomes" id="UP000298030"/>
    </source>
</evidence>
<dbReference type="STRING" id="71717.A0A4Y7TDW8"/>
<dbReference type="PANTHER" id="PTHR28529:SF2">
    <property type="entry name" value="DNA REPAIR PROTEIN SWI5 HOMOLOG"/>
    <property type="match status" value="1"/>
</dbReference>
<dbReference type="OrthoDB" id="255837at2759"/>
<dbReference type="AlphaFoldDB" id="A0A4Y7TDW8"/>
<dbReference type="GO" id="GO:0000709">
    <property type="term" value="P:meiotic joint molecule formation"/>
    <property type="evidence" value="ECO:0007669"/>
    <property type="project" value="TreeGrafter"/>
</dbReference>
<evidence type="ECO:0000313" key="4">
    <source>
        <dbReference type="EMBL" id="TEB32357.1"/>
    </source>
</evidence>
<keyword evidence="5" id="KW-1185">Reference proteome</keyword>
<comment type="similarity">
    <text evidence="1">Belongs to the SWI5/SAE3 family.</text>
</comment>
<dbReference type="EMBL" id="QPFP01000015">
    <property type="protein sequence ID" value="TEB32357.1"/>
    <property type="molecule type" value="Genomic_DNA"/>
</dbReference>
<organism evidence="4 5">
    <name type="scientific">Coprinellus micaceus</name>
    <name type="common">Glistening ink-cap mushroom</name>
    <name type="synonym">Coprinus micaceus</name>
    <dbReference type="NCBI Taxonomy" id="71717"/>
    <lineage>
        <taxon>Eukaryota</taxon>
        <taxon>Fungi</taxon>
        <taxon>Dikarya</taxon>
        <taxon>Basidiomycota</taxon>
        <taxon>Agaricomycotina</taxon>
        <taxon>Agaricomycetes</taxon>
        <taxon>Agaricomycetidae</taxon>
        <taxon>Agaricales</taxon>
        <taxon>Agaricineae</taxon>
        <taxon>Psathyrellaceae</taxon>
        <taxon>Coprinellus</taxon>
    </lineage>
</organism>
<evidence type="ECO:0000256" key="1">
    <source>
        <dbReference type="ARBA" id="ARBA00008060"/>
    </source>
</evidence>
<dbReference type="GO" id="GO:0034974">
    <property type="term" value="C:Swi5-Swi2 complex"/>
    <property type="evidence" value="ECO:0007669"/>
    <property type="project" value="TreeGrafter"/>
</dbReference>
<proteinExistence type="inferred from homology"/>
<name>A0A4Y7TDW8_COPMI</name>
<dbReference type="InterPro" id="IPR010760">
    <property type="entry name" value="DNA-repair_Swi5"/>
</dbReference>
<dbReference type="GO" id="GO:0032798">
    <property type="term" value="C:Swi5-Sfr1 complex"/>
    <property type="evidence" value="ECO:0007669"/>
    <property type="project" value="TreeGrafter"/>
</dbReference>
<reference evidence="4 5" key="1">
    <citation type="journal article" date="2019" name="Nat. Ecol. Evol.">
        <title>Megaphylogeny resolves global patterns of mushroom evolution.</title>
        <authorList>
            <person name="Varga T."/>
            <person name="Krizsan K."/>
            <person name="Foldi C."/>
            <person name="Dima B."/>
            <person name="Sanchez-Garcia M."/>
            <person name="Sanchez-Ramirez S."/>
            <person name="Szollosi G.J."/>
            <person name="Szarkandi J.G."/>
            <person name="Papp V."/>
            <person name="Albert L."/>
            <person name="Andreopoulos W."/>
            <person name="Angelini C."/>
            <person name="Antonin V."/>
            <person name="Barry K.W."/>
            <person name="Bougher N.L."/>
            <person name="Buchanan P."/>
            <person name="Buyck B."/>
            <person name="Bense V."/>
            <person name="Catcheside P."/>
            <person name="Chovatia M."/>
            <person name="Cooper J."/>
            <person name="Damon W."/>
            <person name="Desjardin D."/>
            <person name="Finy P."/>
            <person name="Geml J."/>
            <person name="Haridas S."/>
            <person name="Hughes K."/>
            <person name="Justo A."/>
            <person name="Karasinski D."/>
            <person name="Kautmanova I."/>
            <person name="Kiss B."/>
            <person name="Kocsube S."/>
            <person name="Kotiranta H."/>
            <person name="LaButti K.M."/>
            <person name="Lechner B.E."/>
            <person name="Liimatainen K."/>
            <person name="Lipzen A."/>
            <person name="Lukacs Z."/>
            <person name="Mihaltcheva S."/>
            <person name="Morgado L.N."/>
            <person name="Niskanen T."/>
            <person name="Noordeloos M.E."/>
            <person name="Ohm R.A."/>
            <person name="Ortiz-Santana B."/>
            <person name="Ovrebo C."/>
            <person name="Racz N."/>
            <person name="Riley R."/>
            <person name="Savchenko A."/>
            <person name="Shiryaev A."/>
            <person name="Soop K."/>
            <person name="Spirin V."/>
            <person name="Szebenyi C."/>
            <person name="Tomsovsky M."/>
            <person name="Tulloss R.E."/>
            <person name="Uehling J."/>
            <person name="Grigoriev I.V."/>
            <person name="Vagvolgyi C."/>
            <person name="Papp T."/>
            <person name="Martin F.M."/>
            <person name="Miettinen O."/>
            <person name="Hibbett D.S."/>
            <person name="Nagy L.G."/>
        </authorList>
    </citation>
    <scope>NUCLEOTIDE SEQUENCE [LARGE SCALE GENOMIC DNA]</scope>
    <source>
        <strain evidence="4 5">FP101781</strain>
    </source>
</reference>
<comment type="caution">
    <text evidence="4">The sequence shown here is derived from an EMBL/GenBank/DDBJ whole genome shotgun (WGS) entry which is preliminary data.</text>
</comment>
<dbReference type="GO" id="GO:0010772">
    <property type="term" value="P:meiotic DNA recombinase assembly involved in reciprocal meiotic recombination"/>
    <property type="evidence" value="ECO:0007669"/>
    <property type="project" value="TreeGrafter"/>
</dbReference>
<sequence length="82" mass="9437">MHASVSAKKQQEKVAELEAEVERLQLLLGDRDADAIVKNHIKLLHQYNEVKDATQILIGRLAAWTETTIRQVHKDYDLEDED</sequence>
<accession>A0A4Y7TDW8</accession>
<dbReference type="Pfam" id="PF07061">
    <property type="entry name" value="Swi5"/>
    <property type="match status" value="1"/>
</dbReference>
<dbReference type="Proteomes" id="UP000298030">
    <property type="component" value="Unassembled WGS sequence"/>
</dbReference>
<keyword evidence="2" id="KW-0227">DNA damage</keyword>
<dbReference type="PANTHER" id="PTHR28529">
    <property type="entry name" value="DNA REPAIR PROTEIN SWI5 HOMOLOG"/>
    <property type="match status" value="1"/>
</dbReference>
<evidence type="ECO:0000256" key="3">
    <source>
        <dbReference type="ARBA" id="ARBA00023204"/>
    </source>
</evidence>
<evidence type="ECO:0008006" key="6">
    <source>
        <dbReference type="Google" id="ProtNLM"/>
    </source>
</evidence>
<evidence type="ECO:0000256" key="2">
    <source>
        <dbReference type="ARBA" id="ARBA00022763"/>
    </source>
</evidence>
<keyword evidence="3" id="KW-0234">DNA repair</keyword>